<organism evidence="1 2">
    <name type="scientific">Lentinula lateritia</name>
    <dbReference type="NCBI Taxonomy" id="40482"/>
    <lineage>
        <taxon>Eukaryota</taxon>
        <taxon>Fungi</taxon>
        <taxon>Dikarya</taxon>
        <taxon>Basidiomycota</taxon>
        <taxon>Agaricomycotina</taxon>
        <taxon>Agaricomycetes</taxon>
        <taxon>Agaricomycetidae</taxon>
        <taxon>Agaricales</taxon>
        <taxon>Marasmiineae</taxon>
        <taxon>Omphalotaceae</taxon>
        <taxon>Lentinula</taxon>
    </lineage>
</organism>
<name>A0ABQ8W2K8_9AGAR</name>
<evidence type="ECO:0000313" key="2">
    <source>
        <dbReference type="Proteomes" id="UP001150217"/>
    </source>
</evidence>
<sequence length="74" mass="8310">MFFYLHCFITCVSSLSCLPAFCLSPLLIDSSTHVHSDSFSSYPPRRSVLCMPLFPNCRQNPGDSGSNKYTYSSF</sequence>
<protein>
    <recommendedName>
        <fullName evidence="3">Secreted protein</fullName>
    </recommendedName>
</protein>
<gene>
    <name evidence="1" type="ORF">C8R41DRAFT_805051</name>
</gene>
<keyword evidence="2" id="KW-1185">Reference proteome</keyword>
<accession>A0ABQ8W2K8</accession>
<evidence type="ECO:0008006" key="3">
    <source>
        <dbReference type="Google" id="ProtNLM"/>
    </source>
</evidence>
<reference evidence="1" key="1">
    <citation type="submission" date="2022-08" db="EMBL/GenBank/DDBJ databases">
        <title>A Global Phylogenomic Analysis of the Shiitake Genus Lentinula.</title>
        <authorList>
            <consortium name="DOE Joint Genome Institute"/>
            <person name="Sierra-Patev S."/>
            <person name="Min B."/>
            <person name="Naranjo-Ortiz M."/>
            <person name="Looney B."/>
            <person name="Konkel Z."/>
            <person name="Slot J.C."/>
            <person name="Sakamoto Y."/>
            <person name="Steenwyk J.L."/>
            <person name="Rokas A."/>
            <person name="Carro J."/>
            <person name="Camarero S."/>
            <person name="Ferreira P."/>
            <person name="Molpeceres G."/>
            <person name="Ruiz-Duenas F.J."/>
            <person name="Serrano A."/>
            <person name="Henrissat B."/>
            <person name="Drula E."/>
            <person name="Hughes K.W."/>
            <person name="Mata J.L."/>
            <person name="Ishikawa N.K."/>
            <person name="Vargas-Isla R."/>
            <person name="Ushijima S."/>
            <person name="Smith C.A."/>
            <person name="Ahrendt S."/>
            <person name="Andreopoulos W."/>
            <person name="He G."/>
            <person name="Labutti K."/>
            <person name="Lipzen A."/>
            <person name="Ng V."/>
            <person name="Riley R."/>
            <person name="Sandor L."/>
            <person name="Barry K."/>
            <person name="Martinez A.T."/>
            <person name="Xiao Y."/>
            <person name="Gibbons J.G."/>
            <person name="Terashima K."/>
            <person name="Grigoriev I.V."/>
            <person name="Hibbett D.S."/>
        </authorList>
    </citation>
    <scope>NUCLEOTIDE SEQUENCE</scope>
    <source>
        <strain evidence="1">RHP3577 ss4</strain>
    </source>
</reference>
<evidence type="ECO:0000313" key="1">
    <source>
        <dbReference type="EMBL" id="KAJ4501565.1"/>
    </source>
</evidence>
<comment type="caution">
    <text evidence="1">The sequence shown here is derived from an EMBL/GenBank/DDBJ whole genome shotgun (WGS) entry which is preliminary data.</text>
</comment>
<dbReference type="EMBL" id="JANVFT010000001">
    <property type="protein sequence ID" value="KAJ4501565.1"/>
    <property type="molecule type" value="Genomic_DNA"/>
</dbReference>
<proteinExistence type="predicted"/>
<dbReference type="Proteomes" id="UP001150217">
    <property type="component" value="Unassembled WGS sequence"/>
</dbReference>